<evidence type="ECO:0000256" key="1">
    <source>
        <dbReference type="SAM" id="MobiDB-lite"/>
    </source>
</evidence>
<dbReference type="EMBL" id="CP011005">
    <property type="protein sequence ID" value="AJT41791.1"/>
    <property type="molecule type" value="Genomic_DNA"/>
</dbReference>
<keyword evidence="3" id="KW-1185">Reference proteome</keyword>
<accession>A0A0D4C0A1</accession>
<dbReference type="KEGG" id="ari:UM93_10155"/>
<evidence type="ECO:0000313" key="2">
    <source>
        <dbReference type="EMBL" id="AJT41791.1"/>
    </source>
</evidence>
<sequence>MALLDKEINDSKPISRGAPAELVRMGREIGAISRGAPAELVRMGREIGAISRGAPAELVRMGREIGAIPTSSHDSYLTAGPSEAWGHPEGP</sequence>
<dbReference type="AlphaFoldDB" id="A0A0D4C0A1"/>
<name>A0A0D4C0A1_9MICC</name>
<dbReference type="HOGENOM" id="CLU_2420628_0_0_11"/>
<protein>
    <submittedName>
        <fullName evidence="2">Uncharacterized protein</fullName>
    </submittedName>
</protein>
<reference evidence="2 3" key="1">
    <citation type="journal article" date="2015" name="Genome Announc.">
        <title>Complete Genome Sequencing of Protease-Producing Novel Arthrobacter sp. Strain IHBB 11108 Using PacBio Single-Molecule Real-Time Sequencing Technology.</title>
        <authorList>
            <person name="Kiran S."/>
            <person name="Swarnkar M.K."/>
            <person name="Pal M."/>
            <person name="Thakur R."/>
            <person name="Tewari R."/>
            <person name="Singh A.K."/>
            <person name="Gulati A."/>
        </authorList>
    </citation>
    <scope>NUCLEOTIDE SEQUENCE [LARGE SCALE GENOMIC DNA]</scope>
    <source>
        <strain evidence="2 3">IHBB 11108</strain>
    </source>
</reference>
<dbReference type="Proteomes" id="UP000061839">
    <property type="component" value="Chromosome"/>
</dbReference>
<evidence type="ECO:0000313" key="3">
    <source>
        <dbReference type="Proteomes" id="UP000061839"/>
    </source>
</evidence>
<gene>
    <name evidence="2" type="ORF">UM93_10155</name>
</gene>
<feature type="region of interest" description="Disordered" evidence="1">
    <location>
        <begin position="69"/>
        <end position="91"/>
    </location>
</feature>
<organism evidence="2 3">
    <name type="scientific">Psychromicrobium lacuslunae</name>
    <dbReference type="NCBI Taxonomy" id="1618207"/>
    <lineage>
        <taxon>Bacteria</taxon>
        <taxon>Bacillati</taxon>
        <taxon>Actinomycetota</taxon>
        <taxon>Actinomycetes</taxon>
        <taxon>Micrococcales</taxon>
        <taxon>Micrococcaceae</taxon>
        <taxon>Psychromicrobium</taxon>
    </lineage>
</organism>
<dbReference type="STRING" id="1618207.UM93_10155"/>
<proteinExistence type="predicted"/>